<reference evidence="2 3" key="1">
    <citation type="submission" date="2017-09" db="EMBL/GenBank/DDBJ databases">
        <title>Large-scale bioinformatics analysis of Bacillus genomes uncovers conserved roles of natural products in bacterial physiology.</title>
        <authorList>
            <consortium name="Agbiome Team Llc"/>
            <person name="Bleich R.M."/>
            <person name="Grubbs K.J."/>
            <person name="Santa Maria K.C."/>
            <person name="Allen S.E."/>
            <person name="Farag S."/>
            <person name="Shank E.A."/>
            <person name="Bowers A."/>
        </authorList>
    </citation>
    <scope>NUCLEOTIDE SEQUENCE [LARGE SCALE GENOMIC DNA]</scope>
    <source>
        <strain evidence="2 3">AFS077661</strain>
    </source>
</reference>
<dbReference type="InterPro" id="IPR036736">
    <property type="entry name" value="ACP-like_sf"/>
</dbReference>
<evidence type="ECO:0000259" key="1">
    <source>
        <dbReference type="PROSITE" id="PS50075"/>
    </source>
</evidence>
<dbReference type="Proteomes" id="UP000223839">
    <property type="component" value="Unassembled WGS sequence"/>
</dbReference>
<feature type="domain" description="Carrier" evidence="1">
    <location>
        <begin position="1"/>
        <end position="76"/>
    </location>
</feature>
<dbReference type="InterPro" id="IPR009081">
    <property type="entry name" value="PP-bd_ACP"/>
</dbReference>
<dbReference type="Gene3D" id="1.10.1200.10">
    <property type="entry name" value="ACP-like"/>
    <property type="match status" value="1"/>
</dbReference>
<gene>
    <name evidence="2" type="ORF">COJ61_28620</name>
</gene>
<organism evidence="2 3">
    <name type="scientific">Bacillus thuringiensis</name>
    <dbReference type="NCBI Taxonomy" id="1428"/>
    <lineage>
        <taxon>Bacteria</taxon>
        <taxon>Bacillati</taxon>
        <taxon>Bacillota</taxon>
        <taxon>Bacilli</taxon>
        <taxon>Bacillales</taxon>
        <taxon>Bacillaceae</taxon>
        <taxon>Bacillus</taxon>
        <taxon>Bacillus cereus group</taxon>
    </lineage>
</organism>
<evidence type="ECO:0000313" key="2">
    <source>
        <dbReference type="EMBL" id="PFM84999.1"/>
    </source>
</evidence>
<dbReference type="AlphaFoldDB" id="A0AB36TQU0"/>
<dbReference type="PROSITE" id="PS50075">
    <property type="entry name" value="CARRIER"/>
    <property type="match status" value="1"/>
</dbReference>
<dbReference type="Pfam" id="PF00550">
    <property type="entry name" value="PP-binding"/>
    <property type="match status" value="1"/>
</dbReference>
<sequence length="80" mass="9284">MTLRNFIYEKFEIVESDEDFKNDVDLFNYGFIDSLGATVLNAFIEDTFSIEITTKDVMTFPLNTINEITEFISIKIGEKK</sequence>
<comment type="caution">
    <text evidence="2">The sequence shown here is derived from an EMBL/GenBank/DDBJ whole genome shotgun (WGS) entry which is preliminary data.</text>
</comment>
<name>A0AB36TQU0_BACTU</name>
<evidence type="ECO:0000313" key="3">
    <source>
        <dbReference type="Proteomes" id="UP000223839"/>
    </source>
</evidence>
<proteinExistence type="predicted"/>
<dbReference type="EMBL" id="NUYG01000076">
    <property type="protein sequence ID" value="PFM84999.1"/>
    <property type="molecule type" value="Genomic_DNA"/>
</dbReference>
<accession>A0AB36TQU0</accession>
<protein>
    <submittedName>
        <fullName evidence="2">Phosphopantetheine attachment protein</fullName>
    </submittedName>
</protein>
<dbReference type="SUPFAM" id="SSF47336">
    <property type="entry name" value="ACP-like"/>
    <property type="match status" value="1"/>
</dbReference>